<comment type="subcellular location">
    <subcellularLocation>
        <location evidence="1">Cell membrane</location>
        <topology evidence="1">Multi-pass membrane protein</topology>
    </subcellularLocation>
</comment>
<keyword evidence="6 12" id="KW-1133">Transmembrane helix</keyword>
<evidence type="ECO:0000313" key="14">
    <source>
        <dbReference type="Proteomes" id="UP000255328"/>
    </source>
</evidence>
<evidence type="ECO:0000256" key="7">
    <source>
        <dbReference type="ARBA" id="ARBA00023053"/>
    </source>
</evidence>
<evidence type="ECO:0000256" key="11">
    <source>
        <dbReference type="RuleBase" id="RU362091"/>
    </source>
</evidence>
<dbReference type="InterPro" id="IPR038377">
    <property type="entry name" value="Na/Glc_symporter_sf"/>
</dbReference>
<evidence type="ECO:0000256" key="3">
    <source>
        <dbReference type="ARBA" id="ARBA00022448"/>
    </source>
</evidence>
<feature type="transmembrane region" description="Helical" evidence="12">
    <location>
        <begin position="181"/>
        <end position="202"/>
    </location>
</feature>
<keyword evidence="8" id="KW-0406">Ion transport</keyword>
<dbReference type="GO" id="GO:0015293">
    <property type="term" value="F:symporter activity"/>
    <property type="evidence" value="ECO:0007669"/>
    <property type="project" value="TreeGrafter"/>
</dbReference>
<evidence type="ECO:0000256" key="6">
    <source>
        <dbReference type="ARBA" id="ARBA00022989"/>
    </source>
</evidence>
<keyword evidence="9 12" id="KW-0472">Membrane</keyword>
<feature type="transmembrane region" description="Helical" evidence="12">
    <location>
        <begin position="272"/>
        <end position="297"/>
    </location>
</feature>
<dbReference type="GO" id="GO:0006814">
    <property type="term" value="P:sodium ion transport"/>
    <property type="evidence" value="ECO:0007669"/>
    <property type="project" value="UniProtKB-KW"/>
</dbReference>
<feature type="transmembrane region" description="Helical" evidence="12">
    <location>
        <begin position="431"/>
        <end position="448"/>
    </location>
</feature>
<feature type="transmembrane region" description="Helical" evidence="12">
    <location>
        <begin position="377"/>
        <end position="395"/>
    </location>
</feature>
<keyword evidence="7" id="KW-0915">Sodium</keyword>
<dbReference type="EMBL" id="UGGU01000003">
    <property type="protein sequence ID" value="STO32090.1"/>
    <property type="molecule type" value="Genomic_DNA"/>
</dbReference>
<dbReference type="PROSITE" id="PS50283">
    <property type="entry name" value="NA_SOLUT_SYMP_3"/>
    <property type="match status" value="1"/>
</dbReference>
<dbReference type="OrthoDB" id="9810181at2"/>
<proteinExistence type="inferred from homology"/>
<name>A0A377GYM3_9FUSO</name>
<organism evidence="13 14">
    <name type="scientific">Fusobacterium necrogenes</name>
    <dbReference type="NCBI Taxonomy" id="858"/>
    <lineage>
        <taxon>Bacteria</taxon>
        <taxon>Fusobacteriati</taxon>
        <taxon>Fusobacteriota</taxon>
        <taxon>Fusobacteriia</taxon>
        <taxon>Fusobacteriales</taxon>
        <taxon>Fusobacteriaceae</taxon>
        <taxon>Fusobacterium</taxon>
    </lineage>
</organism>
<evidence type="ECO:0000256" key="1">
    <source>
        <dbReference type="ARBA" id="ARBA00004651"/>
    </source>
</evidence>
<evidence type="ECO:0000256" key="5">
    <source>
        <dbReference type="ARBA" id="ARBA00022692"/>
    </source>
</evidence>
<evidence type="ECO:0000313" key="13">
    <source>
        <dbReference type="EMBL" id="STO32090.1"/>
    </source>
</evidence>
<dbReference type="GO" id="GO:0005886">
    <property type="term" value="C:plasma membrane"/>
    <property type="evidence" value="ECO:0007669"/>
    <property type="project" value="UniProtKB-SubCell"/>
</dbReference>
<feature type="transmembrane region" description="Helical" evidence="12">
    <location>
        <begin position="6"/>
        <end position="25"/>
    </location>
</feature>
<dbReference type="AlphaFoldDB" id="A0A377GYM3"/>
<feature type="transmembrane region" description="Helical" evidence="12">
    <location>
        <begin position="151"/>
        <end position="169"/>
    </location>
</feature>
<evidence type="ECO:0000256" key="8">
    <source>
        <dbReference type="ARBA" id="ARBA00023065"/>
    </source>
</evidence>
<keyword evidence="4" id="KW-1003">Cell membrane</keyword>
<dbReference type="InterPro" id="IPR001734">
    <property type="entry name" value="Na/solute_symporter"/>
</dbReference>
<dbReference type="Proteomes" id="UP000255328">
    <property type="component" value="Unassembled WGS sequence"/>
</dbReference>
<gene>
    <name evidence="13" type="primary">sglT</name>
    <name evidence="13" type="ORF">NCTC10723_01562</name>
</gene>
<evidence type="ECO:0000256" key="10">
    <source>
        <dbReference type="ARBA" id="ARBA00023201"/>
    </source>
</evidence>
<keyword evidence="3" id="KW-0813">Transport</keyword>
<sequence>MNWHWLNWIVILLYFIGMFMVGVYFSKRANSTEDYFKAGGRVPAWVTACSIYATALSSISFIAIPASVFSKGWLLGMAPLGIIPIVWVAAVVFVPFFRRVNVTTAYEYLGKRFDNKFRLIGSLAFILFHVVRMAIVLYLPTLALQQALPSLNPVILTIGVAIFCVAYTSMGGIEAVLWSDAIQTIVLLLGALLIIIAGFTAAPEGVAQGFKSLSDNGMLLNGDFFSLDLAKISIWTMLIGGFVNSIYSYVGSQDIVQRYNTTKNEEEAKKSLFMNIPLLCTSIFIFVGMGSALFIFFKFKAQLPVGINGNAILPYFVIQYIPTGISGLVLAAIFAAAQSTVSSSLNSVSTCMTADILEHLRPDMNDKQKLSFAKGSSWVVGILSTILAVHFLYAGQGDMFLYFQAITGLLGGPIAGVFLVGMFFDKVNTKAVWIGFMVSILIAIYLTNPMNIASNVIPGYVKPQIFEFMISFLIIAGSVVTSVLASFVTGKPNSEQIEGLTYSSIKNMKEDSKLSI</sequence>
<protein>
    <submittedName>
        <fullName evidence="13">Na(+)/glucose symporter</fullName>
    </submittedName>
</protein>
<dbReference type="RefSeq" id="WP_115270967.1">
    <property type="nucleotide sequence ID" value="NZ_CASFEE010000034.1"/>
</dbReference>
<feature type="transmembrane region" description="Helical" evidence="12">
    <location>
        <begin position="468"/>
        <end position="488"/>
    </location>
</feature>
<feature type="transmembrane region" description="Helical" evidence="12">
    <location>
        <begin position="117"/>
        <end position="139"/>
    </location>
</feature>
<evidence type="ECO:0000256" key="2">
    <source>
        <dbReference type="ARBA" id="ARBA00006434"/>
    </source>
</evidence>
<dbReference type="CDD" id="cd11495">
    <property type="entry name" value="SLC5sbd_NIS-like_u3"/>
    <property type="match status" value="1"/>
</dbReference>
<feature type="transmembrane region" description="Helical" evidence="12">
    <location>
        <begin position="232"/>
        <end position="251"/>
    </location>
</feature>
<dbReference type="Gene3D" id="1.20.1730.10">
    <property type="entry name" value="Sodium/glucose cotransporter"/>
    <property type="match status" value="1"/>
</dbReference>
<feature type="transmembrane region" description="Helical" evidence="12">
    <location>
        <begin position="317"/>
        <end position="337"/>
    </location>
</feature>
<dbReference type="Pfam" id="PF00474">
    <property type="entry name" value="SSF"/>
    <property type="match status" value="1"/>
</dbReference>
<feature type="transmembrane region" description="Helical" evidence="12">
    <location>
        <begin position="401"/>
        <end position="424"/>
    </location>
</feature>
<dbReference type="InterPro" id="IPR051163">
    <property type="entry name" value="Sodium:Solute_Symporter_SSF"/>
</dbReference>
<accession>A0A377GYM3</accession>
<evidence type="ECO:0000256" key="4">
    <source>
        <dbReference type="ARBA" id="ARBA00022475"/>
    </source>
</evidence>
<keyword evidence="14" id="KW-1185">Reference proteome</keyword>
<feature type="transmembrane region" description="Helical" evidence="12">
    <location>
        <begin position="72"/>
        <end position="97"/>
    </location>
</feature>
<keyword evidence="10" id="KW-0739">Sodium transport</keyword>
<feature type="transmembrane region" description="Helical" evidence="12">
    <location>
        <begin position="45"/>
        <end position="66"/>
    </location>
</feature>
<dbReference type="NCBIfam" id="TIGR00813">
    <property type="entry name" value="sss"/>
    <property type="match status" value="1"/>
</dbReference>
<dbReference type="PANTHER" id="PTHR42985:SF40">
    <property type="entry name" value="LD47995P-RELATED"/>
    <property type="match status" value="1"/>
</dbReference>
<keyword evidence="5 12" id="KW-0812">Transmembrane</keyword>
<evidence type="ECO:0000256" key="9">
    <source>
        <dbReference type="ARBA" id="ARBA00023136"/>
    </source>
</evidence>
<dbReference type="PANTHER" id="PTHR42985">
    <property type="entry name" value="SODIUM-COUPLED MONOCARBOXYLATE TRANSPORTER"/>
    <property type="match status" value="1"/>
</dbReference>
<reference evidence="13 14" key="1">
    <citation type="submission" date="2018-06" db="EMBL/GenBank/DDBJ databases">
        <authorList>
            <consortium name="Pathogen Informatics"/>
            <person name="Doyle S."/>
        </authorList>
    </citation>
    <scope>NUCLEOTIDE SEQUENCE [LARGE SCALE GENOMIC DNA]</scope>
    <source>
        <strain evidence="13 14">NCTC10723</strain>
    </source>
</reference>
<evidence type="ECO:0000256" key="12">
    <source>
        <dbReference type="SAM" id="Phobius"/>
    </source>
</evidence>
<comment type="similarity">
    <text evidence="2 11">Belongs to the sodium:solute symporter (SSF) (TC 2.A.21) family.</text>
</comment>